<dbReference type="AlphaFoldDB" id="A0A150G918"/>
<feature type="compositionally biased region" description="Basic and acidic residues" evidence="1">
    <location>
        <begin position="8"/>
        <end position="17"/>
    </location>
</feature>
<proteinExistence type="predicted"/>
<keyword evidence="3" id="KW-1185">Reference proteome</keyword>
<feature type="region of interest" description="Disordered" evidence="1">
    <location>
        <begin position="1"/>
        <end position="38"/>
    </location>
</feature>
<protein>
    <submittedName>
        <fullName evidence="2">Uncharacterized protein</fullName>
    </submittedName>
</protein>
<evidence type="ECO:0000313" key="3">
    <source>
        <dbReference type="Proteomes" id="UP000075714"/>
    </source>
</evidence>
<evidence type="ECO:0000256" key="1">
    <source>
        <dbReference type="SAM" id="MobiDB-lite"/>
    </source>
</evidence>
<feature type="compositionally biased region" description="Acidic residues" evidence="1">
    <location>
        <begin position="18"/>
        <end position="31"/>
    </location>
</feature>
<organism evidence="2 3">
    <name type="scientific">Gonium pectorale</name>
    <name type="common">Green alga</name>
    <dbReference type="NCBI Taxonomy" id="33097"/>
    <lineage>
        <taxon>Eukaryota</taxon>
        <taxon>Viridiplantae</taxon>
        <taxon>Chlorophyta</taxon>
        <taxon>core chlorophytes</taxon>
        <taxon>Chlorophyceae</taxon>
        <taxon>CS clade</taxon>
        <taxon>Chlamydomonadales</taxon>
        <taxon>Volvocaceae</taxon>
        <taxon>Gonium</taxon>
    </lineage>
</organism>
<gene>
    <name evidence="2" type="ORF">GPECTOR_45g181</name>
</gene>
<dbReference type="EMBL" id="LSYV01000046">
    <property type="protein sequence ID" value="KXZ46311.1"/>
    <property type="molecule type" value="Genomic_DNA"/>
</dbReference>
<reference evidence="3" key="1">
    <citation type="journal article" date="2016" name="Nat. Commun.">
        <title>The Gonium pectorale genome demonstrates co-option of cell cycle regulation during the evolution of multicellularity.</title>
        <authorList>
            <person name="Hanschen E.R."/>
            <person name="Marriage T.N."/>
            <person name="Ferris P.J."/>
            <person name="Hamaji T."/>
            <person name="Toyoda A."/>
            <person name="Fujiyama A."/>
            <person name="Neme R."/>
            <person name="Noguchi H."/>
            <person name="Minakuchi Y."/>
            <person name="Suzuki M."/>
            <person name="Kawai-Toyooka H."/>
            <person name="Smith D.R."/>
            <person name="Sparks H."/>
            <person name="Anderson J."/>
            <person name="Bakaric R."/>
            <person name="Luria V."/>
            <person name="Karger A."/>
            <person name="Kirschner M.W."/>
            <person name="Durand P.M."/>
            <person name="Michod R.E."/>
            <person name="Nozaki H."/>
            <person name="Olson B.J."/>
        </authorList>
    </citation>
    <scope>NUCLEOTIDE SEQUENCE [LARGE SCALE GENOMIC DNA]</scope>
    <source>
        <strain evidence="3">NIES-2863</strain>
    </source>
</reference>
<comment type="caution">
    <text evidence="2">The sequence shown here is derived from an EMBL/GenBank/DDBJ whole genome shotgun (WGS) entry which is preliminary data.</text>
</comment>
<name>A0A150G918_GONPE</name>
<dbReference type="Proteomes" id="UP000075714">
    <property type="component" value="Unassembled WGS sequence"/>
</dbReference>
<evidence type="ECO:0000313" key="2">
    <source>
        <dbReference type="EMBL" id="KXZ46311.1"/>
    </source>
</evidence>
<accession>A0A150G918</accession>
<sequence length="103" mass="11272">MKPAGKTGQEKVTTKVPEEEEEADEEEEAEECGGVQDPEAANTCTCVECDACGELGEWTAGKWCGCYDLCSDCLKQKRRCVCEEESEEEGEEESEGDSEDESS</sequence>
<feature type="region of interest" description="Disordered" evidence="1">
    <location>
        <begin position="84"/>
        <end position="103"/>
    </location>
</feature>